<accession>J9UIS5</accession>
<gene>
    <name evidence="8 12" type="primary">matK</name>
</gene>
<evidence type="ECO:0000256" key="7">
    <source>
        <dbReference type="ARBA" id="ARBA00022884"/>
    </source>
</evidence>
<keyword evidence="4 9" id="KW-0934">Plastid</keyword>
<keyword evidence="5 8" id="KW-0507">mRNA processing</keyword>
<dbReference type="PANTHER" id="PTHR34811:SF1">
    <property type="entry name" value="MATURASE K"/>
    <property type="match status" value="1"/>
</dbReference>
<dbReference type="GO" id="GO:0003723">
    <property type="term" value="F:RNA binding"/>
    <property type="evidence" value="ECO:0007669"/>
    <property type="project" value="UniProtKB-KW"/>
</dbReference>
<dbReference type="GO" id="GO:0009507">
    <property type="term" value="C:chloroplast"/>
    <property type="evidence" value="ECO:0007669"/>
    <property type="project" value="UniProtKB-SubCell"/>
</dbReference>
<geneLocation type="chloroplast" evidence="12"/>
<evidence type="ECO:0000256" key="5">
    <source>
        <dbReference type="ARBA" id="ARBA00022664"/>
    </source>
</evidence>
<proteinExistence type="inferred from homology"/>
<dbReference type="AlphaFoldDB" id="J9UIS5"/>
<organism evidence="12">
    <name type="scientific">Spirotropis longifolia</name>
    <dbReference type="NCBI Taxonomy" id="1231571"/>
    <lineage>
        <taxon>Eukaryota</taxon>
        <taxon>Viridiplantae</taxon>
        <taxon>Streptophyta</taxon>
        <taxon>Embryophyta</taxon>
        <taxon>Tracheophyta</taxon>
        <taxon>Spermatophyta</taxon>
        <taxon>Magnoliopsida</taxon>
        <taxon>eudicotyledons</taxon>
        <taxon>Gunneridae</taxon>
        <taxon>Pentapetalae</taxon>
        <taxon>rosids</taxon>
        <taxon>fabids</taxon>
        <taxon>Fabales</taxon>
        <taxon>Fabaceae</taxon>
        <taxon>Papilionoideae</taxon>
        <taxon>50 kb inversion clade</taxon>
        <taxon>genistoids sensu lato</taxon>
        <taxon>Ormosieae</taxon>
        <taxon>Spirotropis</taxon>
    </lineage>
</organism>
<dbReference type="Pfam" id="PF01348">
    <property type="entry name" value="Intron_maturas2"/>
    <property type="match status" value="1"/>
</dbReference>
<name>J9UIS5_9FABA</name>
<dbReference type="InterPro" id="IPR002866">
    <property type="entry name" value="Maturase_MatK"/>
</dbReference>
<evidence type="ECO:0000256" key="3">
    <source>
        <dbReference type="ARBA" id="ARBA00022528"/>
    </source>
</evidence>
<keyword evidence="7 8" id="KW-0694">RNA-binding</keyword>
<feature type="domain" description="Maturase MatK N-terminal" evidence="11">
    <location>
        <begin position="1"/>
        <end position="332"/>
    </location>
</feature>
<evidence type="ECO:0000259" key="10">
    <source>
        <dbReference type="Pfam" id="PF01348"/>
    </source>
</evidence>
<dbReference type="EMBL" id="JX295949">
    <property type="protein sequence ID" value="AFR67438.1"/>
    <property type="molecule type" value="Genomic_DNA"/>
</dbReference>
<dbReference type="GO" id="GO:0008033">
    <property type="term" value="P:tRNA processing"/>
    <property type="evidence" value="ECO:0007669"/>
    <property type="project" value="UniProtKB-KW"/>
</dbReference>
<evidence type="ECO:0000256" key="4">
    <source>
        <dbReference type="ARBA" id="ARBA00022640"/>
    </source>
</evidence>
<keyword evidence="3 9" id="KW-0150">Chloroplast</keyword>
<comment type="similarity">
    <text evidence="2 8">Belongs to the intron maturase 2 family. MatK subfamily.</text>
</comment>
<evidence type="ECO:0000256" key="6">
    <source>
        <dbReference type="ARBA" id="ARBA00022694"/>
    </source>
</evidence>
<dbReference type="GO" id="GO:0006397">
    <property type="term" value="P:mRNA processing"/>
    <property type="evidence" value="ECO:0007669"/>
    <property type="project" value="UniProtKB-KW"/>
</dbReference>
<evidence type="ECO:0000256" key="1">
    <source>
        <dbReference type="ARBA" id="ARBA00004229"/>
    </source>
</evidence>
<evidence type="ECO:0000256" key="9">
    <source>
        <dbReference type="RuleBase" id="RU004226"/>
    </source>
</evidence>
<dbReference type="EMBL" id="JX295948">
    <property type="protein sequence ID" value="AFR67437.1"/>
    <property type="molecule type" value="Genomic_DNA"/>
</dbReference>
<dbReference type="InterPro" id="IPR024937">
    <property type="entry name" value="Domain_X"/>
</dbReference>
<dbReference type="HAMAP" id="MF_01390">
    <property type="entry name" value="MatK"/>
    <property type="match status" value="1"/>
</dbReference>
<dbReference type="EMBL" id="JX295950">
    <property type="protein sequence ID" value="AFR67439.1"/>
    <property type="molecule type" value="Genomic_DNA"/>
</dbReference>
<dbReference type="InterPro" id="IPR024942">
    <property type="entry name" value="Maturase_MatK_N"/>
</dbReference>
<reference evidence="12" key="1">
    <citation type="submission" date="2012-07" db="EMBL/GenBank/DDBJ databases">
        <title>Revisiting the phylogeny of papilionoid legumes: New insights from comprehensively sampled early-branching lineages.</title>
        <authorList>
            <person name="Cardoso D."/>
            <person name="Queiroz L.P."/>
            <person name="Pennington T."/>
            <person name="Lima H.C."/>
            <person name="Fonty E."/>
            <person name="Wojciechowski M.F."/>
            <person name="Lavin M."/>
        </authorList>
    </citation>
    <scope>NUCLEOTIDE SEQUENCE</scope>
</reference>
<dbReference type="GO" id="GO:0008380">
    <property type="term" value="P:RNA splicing"/>
    <property type="evidence" value="ECO:0007669"/>
    <property type="project" value="UniProtKB-UniRule"/>
</dbReference>
<evidence type="ECO:0000256" key="2">
    <source>
        <dbReference type="ARBA" id="ARBA00006621"/>
    </source>
</evidence>
<evidence type="ECO:0000259" key="11">
    <source>
        <dbReference type="Pfam" id="PF01824"/>
    </source>
</evidence>
<dbReference type="PANTHER" id="PTHR34811">
    <property type="entry name" value="MATURASE K"/>
    <property type="match status" value="1"/>
</dbReference>
<comment type="function">
    <text evidence="8 9">Usually encoded in the trnK tRNA gene intron. Probably assists in splicing its own and other chloroplast group II introns.</text>
</comment>
<protein>
    <recommendedName>
        <fullName evidence="8">Maturase K</fullName>
    </recommendedName>
    <alternativeName>
        <fullName evidence="8">Intron maturase</fullName>
    </alternativeName>
</protein>
<evidence type="ECO:0000256" key="8">
    <source>
        <dbReference type="HAMAP-Rule" id="MF_01390"/>
    </source>
</evidence>
<feature type="domain" description="Domain X" evidence="10">
    <location>
        <begin position="359"/>
        <end position="471"/>
    </location>
</feature>
<comment type="subcellular location">
    <subcellularLocation>
        <location evidence="1 8">Plastid</location>
        <location evidence="1 8">Chloroplast</location>
    </subcellularLocation>
</comment>
<dbReference type="Pfam" id="PF01824">
    <property type="entry name" value="MatK_N"/>
    <property type="match status" value="1"/>
</dbReference>
<sequence>MEEYQVYLELDRSRQQDFLYPLIFREYIYGLAYSHDLNRSFLVENGGYNNKSSLLIVKRLIIRMYQQNHLIISPNDSNKNQFWGYNKNLYSQIISEGFAIVVEIPFSLQLSSSLEEAEIVKSYNNLRSIHSIFLFFEDKFTYLNYVSDVRIPYPIHLEILVQTLRYWVKDVPFFHLLRLFLYEYCNWNSLITPKKSISTFSKSNPRFFLFLYNFYVCEYESIFLFLHNKSSHLRLISFSVLFERIYFYAKIEDLVEVLAKDFSSTLSFFKDPFIHYVRYRGKSILVSKNVSLLMNKWKYYLIHLWQCHFDVWSQPGTIHINQLSEHSFHFLGYFSNVRLNLSVVRSQMLENSFLIEIVMKKLDTIVPIILLIRSLAKAKFCNVLGHPLSKPVWADSSDFDIIDRFLRICRNLSHYYNGSSKKKSLYRIKYIFRLSCIKTLARKHKSTVRAFLKRLGSEKVLEEFFTEEEEILSLIFPRGSSTLQRLYRGRIWYLDIIFSNDLANHE</sequence>
<evidence type="ECO:0000313" key="12">
    <source>
        <dbReference type="EMBL" id="AFR67438.1"/>
    </source>
</evidence>
<keyword evidence="6 8" id="KW-0819">tRNA processing</keyword>